<organism evidence="10 11">
    <name type="scientific">Knipowitschia caucasica</name>
    <name type="common">Caucasian dwarf goby</name>
    <name type="synonym">Pomatoschistus caucasicus</name>
    <dbReference type="NCBI Taxonomy" id="637954"/>
    <lineage>
        <taxon>Eukaryota</taxon>
        <taxon>Metazoa</taxon>
        <taxon>Chordata</taxon>
        <taxon>Craniata</taxon>
        <taxon>Vertebrata</taxon>
        <taxon>Euteleostomi</taxon>
        <taxon>Actinopterygii</taxon>
        <taxon>Neopterygii</taxon>
        <taxon>Teleostei</taxon>
        <taxon>Neoteleostei</taxon>
        <taxon>Acanthomorphata</taxon>
        <taxon>Gobiaria</taxon>
        <taxon>Gobiiformes</taxon>
        <taxon>Gobioidei</taxon>
        <taxon>Gobiidae</taxon>
        <taxon>Gobiinae</taxon>
        <taxon>Knipowitschia</taxon>
    </lineage>
</organism>
<keyword evidence="7" id="KW-0807">Transducer</keyword>
<dbReference type="GO" id="GO:0060326">
    <property type="term" value="P:cell chemotaxis"/>
    <property type="evidence" value="ECO:0007669"/>
    <property type="project" value="TreeGrafter"/>
</dbReference>
<dbReference type="GO" id="GO:0016493">
    <property type="term" value="F:C-C chemokine receptor activity"/>
    <property type="evidence" value="ECO:0007669"/>
    <property type="project" value="TreeGrafter"/>
</dbReference>
<accession>A0AAV2MC81</accession>
<proteinExistence type="predicted"/>
<comment type="subcellular location">
    <subcellularLocation>
        <location evidence="1">Membrane</location>
    </subcellularLocation>
</comment>
<dbReference type="Pfam" id="PF00001">
    <property type="entry name" value="7tm_1"/>
    <property type="match status" value="1"/>
</dbReference>
<keyword evidence="11" id="KW-1185">Reference proteome</keyword>
<dbReference type="EMBL" id="OZ035829">
    <property type="protein sequence ID" value="CAL1610741.1"/>
    <property type="molecule type" value="Genomic_DNA"/>
</dbReference>
<name>A0AAV2MC81_KNICA</name>
<dbReference type="PANTHER" id="PTHR10489">
    <property type="entry name" value="CELL ADHESION MOLECULE"/>
    <property type="match status" value="1"/>
</dbReference>
<evidence type="ECO:0000256" key="8">
    <source>
        <dbReference type="SAM" id="Phobius"/>
    </source>
</evidence>
<evidence type="ECO:0000256" key="6">
    <source>
        <dbReference type="ARBA" id="ARBA00023170"/>
    </source>
</evidence>
<keyword evidence="3 8" id="KW-1133">Transmembrane helix</keyword>
<keyword evidence="2 8" id="KW-0812">Transmembrane</keyword>
<evidence type="ECO:0000313" key="10">
    <source>
        <dbReference type="EMBL" id="CAL1610741.1"/>
    </source>
</evidence>
<keyword evidence="5 8" id="KW-0472">Membrane</keyword>
<feature type="transmembrane region" description="Helical" evidence="8">
    <location>
        <begin position="64"/>
        <end position="81"/>
    </location>
</feature>
<dbReference type="GO" id="GO:0007204">
    <property type="term" value="P:positive regulation of cytosolic calcium ion concentration"/>
    <property type="evidence" value="ECO:0007669"/>
    <property type="project" value="TreeGrafter"/>
</dbReference>
<evidence type="ECO:0000259" key="9">
    <source>
        <dbReference type="PROSITE" id="PS50262"/>
    </source>
</evidence>
<dbReference type="InterPro" id="IPR050119">
    <property type="entry name" value="CCR1-9-like"/>
</dbReference>
<evidence type="ECO:0000256" key="2">
    <source>
        <dbReference type="ARBA" id="ARBA00022692"/>
    </source>
</evidence>
<dbReference type="SUPFAM" id="SSF81321">
    <property type="entry name" value="Family A G protein-coupled receptor-like"/>
    <property type="match status" value="1"/>
</dbReference>
<keyword evidence="4" id="KW-0297">G-protein coupled receptor</keyword>
<evidence type="ECO:0000256" key="1">
    <source>
        <dbReference type="ARBA" id="ARBA00004370"/>
    </source>
</evidence>
<dbReference type="InterPro" id="IPR000276">
    <property type="entry name" value="GPCR_Rhodpsn"/>
</dbReference>
<sequence>MGNGLVACVLLNSLHRSNLTDLCLLNLAVSDLLFLLTLPLYVLYVAASFSWVIGDFMCHISGGLHSLGFYSSTFFMVVMTLDRYKFKKRSVIVLRKLLSRTPASRDRADTSIRMSSIASRTSVTTSIL</sequence>
<keyword evidence="6" id="KW-0675">Receptor</keyword>
<dbReference type="GO" id="GO:0006955">
    <property type="term" value="P:immune response"/>
    <property type="evidence" value="ECO:0007669"/>
    <property type="project" value="TreeGrafter"/>
</dbReference>
<dbReference type="Gene3D" id="1.20.1070.10">
    <property type="entry name" value="Rhodopsin 7-helix transmembrane proteins"/>
    <property type="match status" value="1"/>
</dbReference>
<evidence type="ECO:0000256" key="3">
    <source>
        <dbReference type="ARBA" id="ARBA00022989"/>
    </source>
</evidence>
<evidence type="ECO:0000256" key="4">
    <source>
        <dbReference type="ARBA" id="ARBA00023040"/>
    </source>
</evidence>
<evidence type="ECO:0000256" key="7">
    <source>
        <dbReference type="ARBA" id="ARBA00023224"/>
    </source>
</evidence>
<dbReference type="PANTHER" id="PTHR10489:SF686">
    <property type="entry name" value="C-C CHEMOKINE RECEPTOR TYPE 5"/>
    <property type="match status" value="1"/>
</dbReference>
<dbReference type="Proteomes" id="UP001497482">
    <property type="component" value="Chromosome 7"/>
</dbReference>
<dbReference type="GO" id="GO:0009897">
    <property type="term" value="C:external side of plasma membrane"/>
    <property type="evidence" value="ECO:0007669"/>
    <property type="project" value="TreeGrafter"/>
</dbReference>
<dbReference type="InterPro" id="IPR017452">
    <property type="entry name" value="GPCR_Rhodpsn_7TM"/>
</dbReference>
<dbReference type="PROSITE" id="PS50262">
    <property type="entry name" value="G_PROTEIN_RECEP_F1_2"/>
    <property type="match status" value="1"/>
</dbReference>
<dbReference type="PRINTS" id="PR00237">
    <property type="entry name" value="GPCRRHODOPSN"/>
</dbReference>
<evidence type="ECO:0000256" key="5">
    <source>
        <dbReference type="ARBA" id="ARBA00023136"/>
    </source>
</evidence>
<dbReference type="GO" id="GO:0019957">
    <property type="term" value="F:C-C chemokine binding"/>
    <property type="evidence" value="ECO:0007669"/>
    <property type="project" value="TreeGrafter"/>
</dbReference>
<dbReference type="GO" id="GO:0019722">
    <property type="term" value="P:calcium-mediated signaling"/>
    <property type="evidence" value="ECO:0007669"/>
    <property type="project" value="TreeGrafter"/>
</dbReference>
<evidence type="ECO:0000313" key="11">
    <source>
        <dbReference type="Proteomes" id="UP001497482"/>
    </source>
</evidence>
<gene>
    <name evidence="10" type="ORF">KC01_LOCUS37297</name>
</gene>
<feature type="transmembrane region" description="Helical" evidence="8">
    <location>
        <begin position="32"/>
        <end position="52"/>
    </location>
</feature>
<reference evidence="10 11" key="1">
    <citation type="submission" date="2024-04" db="EMBL/GenBank/DDBJ databases">
        <authorList>
            <person name="Waldvogel A.-M."/>
            <person name="Schoenle A."/>
        </authorList>
    </citation>
    <scope>NUCLEOTIDE SEQUENCE [LARGE SCALE GENOMIC DNA]</scope>
</reference>
<feature type="domain" description="G-protein coupled receptors family 1 profile" evidence="9">
    <location>
        <begin position="2"/>
        <end position="128"/>
    </location>
</feature>
<protein>
    <recommendedName>
        <fullName evidence="9">G-protein coupled receptors family 1 profile domain-containing protein</fullName>
    </recommendedName>
</protein>
<dbReference type="AlphaFoldDB" id="A0AAV2MC81"/>